<organism evidence="2 3">
    <name type="scientific">Diabrotica virgifera virgifera</name>
    <name type="common">western corn rootworm</name>
    <dbReference type="NCBI Taxonomy" id="50390"/>
    <lineage>
        <taxon>Eukaryota</taxon>
        <taxon>Metazoa</taxon>
        <taxon>Ecdysozoa</taxon>
        <taxon>Arthropoda</taxon>
        <taxon>Hexapoda</taxon>
        <taxon>Insecta</taxon>
        <taxon>Pterygota</taxon>
        <taxon>Neoptera</taxon>
        <taxon>Endopterygota</taxon>
        <taxon>Coleoptera</taxon>
        <taxon>Polyphaga</taxon>
        <taxon>Cucujiformia</taxon>
        <taxon>Chrysomeloidea</taxon>
        <taxon>Chrysomelidae</taxon>
        <taxon>Galerucinae</taxon>
        <taxon>Diabroticina</taxon>
        <taxon>Diabroticites</taxon>
        <taxon>Diabrotica</taxon>
    </lineage>
</organism>
<keyword evidence="1" id="KW-0732">Signal</keyword>
<feature type="chain" id="PRO_5045630379" evidence="1">
    <location>
        <begin position="21"/>
        <end position="150"/>
    </location>
</feature>
<sequence length="150" mass="16836">MYTKILVLLALLALFALANGTATYCERWKFGSEFRCAKDDYPADIISVRNRAGSNISFKVGKWLSRSDVLFVVKLLNYSDQLYSLKSGESINIDFSEVDSGYYHQLYIYECRINNRYANCPDTVIPTPSLASGAVNNCPKSVTDMPIAHL</sequence>
<dbReference type="RefSeq" id="XP_050507942.1">
    <property type="nucleotide sequence ID" value="XM_050651985.1"/>
</dbReference>
<accession>A0ABM5KCM4</accession>
<name>A0ABM5KCM4_DIAVI</name>
<evidence type="ECO:0000313" key="3">
    <source>
        <dbReference type="Proteomes" id="UP001652700"/>
    </source>
</evidence>
<dbReference type="EnsemblMetazoa" id="XM_050651985.1">
    <property type="protein sequence ID" value="XP_050507942.1"/>
    <property type="gene ID" value="LOC126885416"/>
</dbReference>
<reference evidence="2" key="1">
    <citation type="submission" date="2025-05" db="UniProtKB">
        <authorList>
            <consortium name="EnsemblMetazoa"/>
        </authorList>
    </citation>
    <scope>IDENTIFICATION</scope>
</reference>
<evidence type="ECO:0000256" key="1">
    <source>
        <dbReference type="SAM" id="SignalP"/>
    </source>
</evidence>
<feature type="signal peptide" evidence="1">
    <location>
        <begin position="1"/>
        <end position="20"/>
    </location>
</feature>
<proteinExistence type="predicted"/>
<keyword evidence="3" id="KW-1185">Reference proteome</keyword>
<dbReference type="Proteomes" id="UP001652700">
    <property type="component" value="Unplaced"/>
</dbReference>
<evidence type="ECO:0000313" key="2">
    <source>
        <dbReference type="EnsemblMetazoa" id="XP_050507942.1"/>
    </source>
</evidence>
<protein>
    <submittedName>
        <fullName evidence="2">Uncharacterized protein</fullName>
    </submittedName>
</protein>
<dbReference type="GeneID" id="126885416"/>